<dbReference type="Pfam" id="PF03479">
    <property type="entry name" value="PCC"/>
    <property type="match status" value="1"/>
</dbReference>
<dbReference type="Proteomes" id="UP000261931">
    <property type="component" value="Unassembled WGS sequence"/>
</dbReference>
<dbReference type="RefSeq" id="WP_116960447.1">
    <property type="nucleotide sequence ID" value="NZ_QVLS01000012.1"/>
</dbReference>
<evidence type="ECO:0000313" key="3">
    <source>
        <dbReference type="Proteomes" id="UP000261931"/>
    </source>
</evidence>
<dbReference type="Gene3D" id="3.30.1330.80">
    <property type="entry name" value="Hypothetical protein, similar to alpha- acetolactate decarboxylase, domain 2"/>
    <property type="match status" value="1"/>
</dbReference>
<keyword evidence="3" id="KW-1185">Reference proteome</keyword>
<evidence type="ECO:0000313" key="2">
    <source>
        <dbReference type="EMBL" id="RFP77234.1"/>
    </source>
</evidence>
<name>A0A372EFS2_9BURK</name>
<organism evidence="2 3">
    <name type="scientific">Hydrogenophaga borbori</name>
    <dbReference type="NCBI Taxonomy" id="2294117"/>
    <lineage>
        <taxon>Bacteria</taxon>
        <taxon>Pseudomonadati</taxon>
        <taxon>Pseudomonadota</taxon>
        <taxon>Betaproteobacteria</taxon>
        <taxon>Burkholderiales</taxon>
        <taxon>Comamonadaceae</taxon>
        <taxon>Hydrogenophaga</taxon>
    </lineage>
</organism>
<keyword evidence="2" id="KW-0238">DNA-binding</keyword>
<dbReference type="InterPro" id="IPR005175">
    <property type="entry name" value="PPC_dom"/>
</dbReference>
<dbReference type="PROSITE" id="PS51742">
    <property type="entry name" value="PPC"/>
    <property type="match status" value="1"/>
</dbReference>
<proteinExistence type="predicted"/>
<dbReference type="SUPFAM" id="SSF117856">
    <property type="entry name" value="AF0104/ALDC/Ptd012-like"/>
    <property type="match status" value="1"/>
</dbReference>
<dbReference type="GO" id="GO:0003677">
    <property type="term" value="F:DNA binding"/>
    <property type="evidence" value="ECO:0007669"/>
    <property type="project" value="UniProtKB-KW"/>
</dbReference>
<dbReference type="CDD" id="cd11378">
    <property type="entry name" value="DUF296"/>
    <property type="match status" value="1"/>
</dbReference>
<accession>A0A372EFS2</accession>
<sequence>MDHLPLRLSPGDDLRAALQSAARERRQRAAFVVAGIGSLVDARLRLAAAEDVLLVPGPSEILTLSGSLGTDHAHFHMSVADAQGRVWGGHVMAGCCVRTTAELLIAWLPDWDFAREPDAATGYLELVVRPRRT</sequence>
<dbReference type="PANTHER" id="PTHR34988:SF1">
    <property type="entry name" value="DNA-BINDING PROTEIN"/>
    <property type="match status" value="1"/>
</dbReference>
<feature type="domain" description="PPC" evidence="1">
    <location>
        <begin position="1"/>
        <end position="129"/>
    </location>
</feature>
<protein>
    <submittedName>
        <fullName evidence="2">DNA-binding protein</fullName>
    </submittedName>
</protein>
<reference evidence="2 3" key="1">
    <citation type="submission" date="2018-08" db="EMBL/GenBank/DDBJ databases">
        <title>Hydrogenophaga sp. LA-38 isolated from sludge.</title>
        <authorList>
            <person name="Im W.-T."/>
        </authorList>
    </citation>
    <scope>NUCLEOTIDE SEQUENCE [LARGE SCALE GENOMIC DNA]</scope>
    <source>
        <strain evidence="2 3">LA-38</strain>
    </source>
</reference>
<gene>
    <name evidence="2" type="ORF">DY262_17910</name>
</gene>
<dbReference type="EMBL" id="QVLS01000012">
    <property type="protein sequence ID" value="RFP77234.1"/>
    <property type="molecule type" value="Genomic_DNA"/>
</dbReference>
<dbReference type="PANTHER" id="PTHR34988">
    <property type="entry name" value="PROTEIN, PUTATIVE-RELATED"/>
    <property type="match status" value="1"/>
</dbReference>
<dbReference type="AlphaFoldDB" id="A0A372EFS2"/>
<comment type="caution">
    <text evidence="2">The sequence shown here is derived from an EMBL/GenBank/DDBJ whole genome shotgun (WGS) entry which is preliminary data.</text>
</comment>
<evidence type="ECO:0000259" key="1">
    <source>
        <dbReference type="PROSITE" id="PS51742"/>
    </source>
</evidence>